<feature type="transmembrane region" description="Helical" evidence="1">
    <location>
        <begin position="129"/>
        <end position="150"/>
    </location>
</feature>
<dbReference type="EMBL" id="KF670727">
    <property type="protein sequence ID" value="AHB82174.1"/>
    <property type="molecule type" value="Genomic_DNA"/>
</dbReference>
<reference evidence="2" key="1">
    <citation type="submission" date="2013-09" db="EMBL/GenBank/DDBJ databases">
        <title>Identification and characterization of an Eimeria-conserved protein in E. tenella.</title>
        <authorList>
            <person name="Dong H."/>
            <person name="Wang G.Y."/>
            <person name="Han Y.H."/>
            <person name="Zhao P.Q."/>
            <person name="Li T."/>
            <person name="Zhu H.S."/>
            <person name="Li J.L."/>
            <person name="Wu L.Y."/>
            <person name="Huang B."/>
        </authorList>
    </citation>
    <scope>NUCLEOTIDE SEQUENCE</scope>
    <source>
        <strain evidence="2">Shanghai</strain>
    </source>
</reference>
<feature type="transmembrane region" description="Helical" evidence="1">
    <location>
        <begin position="92"/>
        <end position="117"/>
    </location>
</feature>
<feature type="non-terminal residue" evidence="2">
    <location>
        <position position="272"/>
    </location>
</feature>
<keyword evidence="1" id="KW-1133">Transmembrane helix</keyword>
<protein>
    <recommendedName>
        <fullName evidence="3">Cation-transporting ATPase</fullName>
    </recommendedName>
</protein>
<keyword evidence="1" id="KW-0472">Membrane</keyword>
<evidence type="ECO:0000313" key="2">
    <source>
        <dbReference type="EMBL" id="AHB82174.1"/>
    </source>
</evidence>
<dbReference type="AlphaFoldDB" id="V5UX72"/>
<dbReference type="VEuPathDB" id="ToxoDB:ETH2_1016300"/>
<sequence>MYAQEEAFKKSADFALSTSTVLSGVCLVSGVVLSNTVCGPELSEWNIVNGVLCGALAASLHFALKSCPKVLQNAFRLSRREMSPRELMSEGLLVTAVSAGIVAIPALLAFWSVSGLFSMTIGLCAESAPLFYCVTLAAMLAQIAAIANVAKINMEAAGYNVRNIECAVHECASKTKEVAMDIGRKGHEAALMASDRAIPVLHATVEKGKHLFESRPKYMTVEYWTGPEGRSLLRYWILDWNQIFNECGRLAFVLGARRANTSTLPESWCKLS</sequence>
<evidence type="ECO:0000256" key="1">
    <source>
        <dbReference type="SAM" id="Phobius"/>
    </source>
</evidence>
<organism evidence="2">
    <name type="scientific">Eimeria tenella</name>
    <name type="common">Coccidian parasite</name>
    <dbReference type="NCBI Taxonomy" id="5802"/>
    <lineage>
        <taxon>Eukaryota</taxon>
        <taxon>Sar</taxon>
        <taxon>Alveolata</taxon>
        <taxon>Apicomplexa</taxon>
        <taxon>Conoidasida</taxon>
        <taxon>Coccidia</taxon>
        <taxon>Eucoccidiorida</taxon>
        <taxon>Eimeriorina</taxon>
        <taxon>Eimeriidae</taxon>
        <taxon>Eimeria</taxon>
    </lineage>
</organism>
<keyword evidence="1" id="KW-0812">Transmembrane</keyword>
<keyword evidence="2" id="KW-0496">Mitochondrion</keyword>
<accession>V5UX72</accession>
<proteinExistence type="predicted"/>
<geneLocation type="mitochondrion" evidence="2"/>
<name>V5UX72_EIMTE</name>
<evidence type="ECO:0008006" key="3">
    <source>
        <dbReference type="Google" id="ProtNLM"/>
    </source>
</evidence>